<feature type="transmembrane region" description="Helical" evidence="1">
    <location>
        <begin position="46"/>
        <end position="66"/>
    </location>
</feature>
<name>A0A2R8BA75_9RHOB</name>
<keyword evidence="1" id="KW-0812">Transmembrane</keyword>
<dbReference type="Proteomes" id="UP000244880">
    <property type="component" value="Unassembled WGS sequence"/>
</dbReference>
<keyword evidence="1" id="KW-0472">Membrane</keyword>
<dbReference type="EMBL" id="OMOR01000001">
    <property type="protein sequence ID" value="SPH19976.1"/>
    <property type="molecule type" value="Genomic_DNA"/>
</dbReference>
<dbReference type="OrthoDB" id="7728331at2"/>
<proteinExistence type="predicted"/>
<evidence type="ECO:0000313" key="3">
    <source>
        <dbReference type="Proteomes" id="UP000244880"/>
    </source>
</evidence>
<reference evidence="2 3" key="1">
    <citation type="submission" date="2018-03" db="EMBL/GenBank/DDBJ databases">
        <authorList>
            <person name="Keele B.F."/>
        </authorList>
    </citation>
    <scope>NUCLEOTIDE SEQUENCE [LARGE SCALE GENOMIC DNA]</scope>
    <source>
        <strain evidence="2 3">CECT 8599</strain>
    </source>
</reference>
<organism evidence="2 3">
    <name type="scientific">Ascidiaceihabitans donghaensis</name>
    <dbReference type="NCBI Taxonomy" id="1510460"/>
    <lineage>
        <taxon>Bacteria</taxon>
        <taxon>Pseudomonadati</taxon>
        <taxon>Pseudomonadota</taxon>
        <taxon>Alphaproteobacteria</taxon>
        <taxon>Rhodobacterales</taxon>
        <taxon>Paracoccaceae</taxon>
        <taxon>Ascidiaceihabitans</taxon>
    </lineage>
</organism>
<gene>
    <name evidence="2" type="ORF">ASD8599_00717</name>
</gene>
<keyword evidence="3" id="KW-1185">Reference proteome</keyword>
<feature type="transmembrane region" description="Helical" evidence="1">
    <location>
        <begin position="18"/>
        <end position="39"/>
    </location>
</feature>
<evidence type="ECO:0008006" key="4">
    <source>
        <dbReference type="Google" id="ProtNLM"/>
    </source>
</evidence>
<keyword evidence="1" id="KW-1133">Transmembrane helix</keyword>
<evidence type="ECO:0000313" key="2">
    <source>
        <dbReference type="EMBL" id="SPH19976.1"/>
    </source>
</evidence>
<protein>
    <recommendedName>
        <fullName evidence="4">DUF304 domain-containing protein</fullName>
    </recommendedName>
</protein>
<evidence type="ECO:0000256" key="1">
    <source>
        <dbReference type="SAM" id="Phobius"/>
    </source>
</evidence>
<accession>A0A2R8BA75</accession>
<dbReference type="RefSeq" id="WP_108827252.1">
    <property type="nucleotide sequence ID" value="NZ_OMOR01000001.1"/>
</dbReference>
<dbReference type="AlphaFoldDB" id="A0A2R8BA75"/>
<sequence>MKVIENTAEQLVLSQTPWVLGILMSVVSLGAIGTVLVLLYHRQWLLGAFIAGVSVLVLPIAVLLVVQRTQIVVTPETVSIQSQNLARIFKTDVATQTIKHASVERFRQEGDVITTFRPILVTADGDVPLRKGFQSGNGAQDIADIINTWLDAHRGG</sequence>